<sequence>LQKSQREDPDRPAACLLRWEFPGPPAGRPRSRRGGRGSRGSFADGESRSVDDPKWGLRLGRVLPVGTSEAVDEAGSFPRTEEGGGHSSLWALKTTTAAVRETGKADRRPDKARNRESNVRPDSANRLRHTDRTFDSLFLALGRRLRSANLTQSKTVLCRPTQHSTFLGPKPSTQLAATSGNRGSYGTMNSAVNLHLHDQRPRSVLECLRPDGGGIDHDKYQQYMQFMQGESNRRIVALVNASYAAEMPGFDGERSEEYDLGTDKPKKRRKKRGVWARRTEDGEREILRPEQSSWHTMYVDNDLVEEEDLLAAKFRTRFRLPYDNFKELVEECKKSPFFRRWHGTDAAKKPSSPIELLVLGALRYLGRGWTFDDLEESTAISRDVHRVFFHAFIDFGSTTLYDRYVIAPTTAEESKRHMKEFEKAGFHGCPGSSDCTHITTERCQYNLKNNHLGGKSSQTTRTFNLIESSTRLEDVELELYELDRNGNAIKVTYKGAYIIVDNGYLRWPITVPPFKVTNSEDEIRWSKWLESMRKDVECTFGILKGRWRILKAGVRIHGVENVDKVWLTCCALHNWLLEIDGLDEEWDGEIRANVSDWTGEMGRHDFEGLGDEFPEAVARLYGVQDARDFDSSGMGPGTDVEVETQRHRALHLDLDDDDSLDDGDSTTYQYLDGDIRVVRDLPLGFFRRRLVEHFNILFRAGEISWPKRRPFRIA</sequence>
<evidence type="ECO:0000256" key="2">
    <source>
        <dbReference type="ARBA" id="ARBA00022723"/>
    </source>
</evidence>
<name>K0SBY6_THAOC</name>
<dbReference type="OrthoDB" id="42907at2759"/>
<feature type="region of interest" description="Disordered" evidence="3">
    <location>
        <begin position="252"/>
        <end position="273"/>
    </location>
</feature>
<gene>
    <name evidence="5" type="ORF">THAOC_15711</name>
</gene>
<dbReference type="Pfam" id="PF13359">
    <property type="entry name" value="DDE_Tnp_4"/>
    <property type="match status" value="1"/>
</dbReference>
<evidence type="ECO:0000256" key="3">
    <source>
        <dbReference type="SAM" id="MobiDB-lite"/>
    </source>
</evidence>
<feature type="region of interest" description="Disordered" evidence="3">
    <location>
        <begin position="1"/>
        <end position="57"/>
    </location>
</feature>
<evidence type="ECO:0000313" key="5">
    <source>
        <dbReference type="EMBL" id="EJK63618.1"/>
    </source>
</evidence>
<protein>
    <recommendedName>
        <fullName evidence="4">DDE Tnp4 domain-containing protein</fullName>
    </recommendedName>
</protein>
<evidence type="ECO:0000256" key="1">
    <source>
        <dbReference type="ARBA" id="ARBA00001968"/>
    </source>
</evidence>
<dbReference type="Proteomes" id="UP000266841">
    <property type="component" value="Unassembled WGS sequence"/>
</dbReference>
<dbReference type="eggNOG" id="ENOG502S9YA">
    <property type="taxonomic scope" value="Eukaryota"/>
</dbReference>
<feature type="region of interest" description="Disordered" evidence="3">
    <location>
        <begin position="69"/>
        <end position="127"/>
    </location>
</feature>
<feature type="compositionally biased region" description="Basic and acidic residues" evidence="3">
    <location>
        <begin position="1"/>
        <end position="11"/>
    </location>
</feature>
<feature type="compositionally biased region" description="Basic and acidic residues" evidence="3">
    <location>
        <begin position="252"/>
        <end position="264"/>
    </location>
</feature>
<evidence type="ECO:0000313" key="6">
    <source>
        <dbReference type="Proteomes" id="UP000266841"/>
    </source>
</evidence>
<comment type="cofactor">
    <cofactor evidence="1">
        <name>a divalent metal cation</name>
        <dbReference type="ChEBI" id="CHEBI:60240"/>
    </cofactor>
</comment>
<feature type="non-terminal residue" evidence="5">
    <location>
        <position position="1"/>
    </location>
</feature>
<accession>K0SBY6</accession>
<keyword evidence="6" id="KW-1185">Reference proteome</keyword>
<proteinExistence type="predicted"/>
<dbReference type="PANTHER" id="PTHR47150:SF6">
    <property type="entry name" value="OS01G0872900 PROTEIN"/>
    <property type="match status" value="1"/>
</dbReference>
<dbReference type="EMBL" id="AGNL01018123">
    <property type="protein sequence ID" value="EJK63618.1"/>
    <property type="molecule type" value="Genomic_DNA"/>
</dbReference>
<dbReference type="AlphaFoldDB" id="K0SBY6"/>
<comment type="caution">
    <text evidence="5">The sequence shown here is derived from an EMBL/GenBank/DDBJ whole genome shotgun (WGS) entry which is preliminary data.</text>
</comment>
<dbReference type="GO" id="GO:0046872">
    <property type="term" value="F:metal ion binding"/>
    <property type="evidence" value="ECO:0007669"/>
    <property type="project" value="UniProtKB-KW"/>
</dbReference>
<reference evidence="5 6" key="1">
    <citation type="journal article" date="2012" name="Genome Biol.">
        <title>Genome and low-iron response of an oceanic diatom adapted to chronic iron limitation.</title>
        <authorList>
            <person name="Lommer M."/>
            <person name="Specht M."/>
            <person name="Roy A.S."/>
            <person name="Kraemer L."/>
            <person name="Andreson R."/>
            <person name="Gutowska M.A."/>
            <person name="Wolf J."/>
            <person name="Bergner S.V."/>
            <person name="Schilhabel M.B."/>
            <person name="Klostermeier U.C."/>
            <person name="Beiko R.G."/>
            <person name="Rosenstiel P."/>
            <person name="Hippler M."/>
            <person name="Laroche J."/>
        </authorList>
    </citation>
    <scope>NUCLEOTIDE SEQUENCE [LARGE SCALE GENOMIC DNA]</scope>
    <source>
        <strain evidence="5 6">CCMP1005</strain>
    </source>
</reference>
<feature type="compositionally biased region" description="Basic and acidic residues" evidence="3">
    <location>
        <begin position="45"/>
        <end position="55"/>
    </location>
</feature>
<dbReference type="InterPro" id="IPR027806">
    <property type="entry name" value="HARBI1_dom"/>
</dbReference>
<keyword evidence="2" id="KW-0479">Metal-binding</keyword>
<organism evidence="5 6">
    <name type="scientific">Thalassiosira oceanica</name>
    <name type="common">Marine diatom</name>
    <dbReference type="NCBI Taxonomy" id="159749"/>
    <lineage>
        <taxon>Eukaryota</taxon>
        <taxon>Sar</taxon>
        <taxon>Stramenopiles</taxon>
        <taxon>Ochrophyta</taxon>
        <taxon>Bacillariophyta</taxon>
        <taxon>Coscinodiscophyceae</taxon>
        <taxon>Thalassiosirophycidae</taxon>
        <taxon>Thalassiosirales</taxon>
        <taxon>Thalassiosiraceae</taxon>
        <taxon>Thalassiosira</taxon>
    </lineage>
</organism>
<feature type="compositionally biased region" description="Basic and acidic residues" evidence="3">
    <location>
        <begin position="101"/>
        <end position="127"/>
    </location>
</feature>
<dbReference type="PANTHER" id="PTHR47150">
    <property type="entry name" value="OS12G0169200 PROTEIN"/>
    <property type="match status" value="1"/>
</dbReference>
<evidence type="ECO:0000259" key="4">
    <source>
        <dbReference type="Pfam" id="PF13359"/>
    </source>
</evidence>
<feature type="domain" description="DDE Tnp4" evidence="4">
    <location>
        <begin position="492"/>
        <end position="574"/>
    </location>
</feature>